<accession>A0A9P1PCV7</accession>
<dbReference type="InterPro" id="IPR058636">
    <property type="entry name" value="Beta-barrel_YknX"/>
</dbReference>
<organism evidence="5 6">
    <name type="scientific">Paraclostridium sordellii</name>
    <name type="common">Clostridium sordellii</name>
    <dbReference type="NCBI Taxonomy" id="1505"/>
    <lineage>
        <taxon>Bacteria</taxon>
        <taxon>Bacillati</taxon>
        <taxon>Bacillota</taxon>
        <taxon>Clostridia</taxon>
        <taxon>Peptostreptococcales</taxon>
        <taxon>Peptostreptococcaceae</taxon>
        <taxon>Paraclostridium</taxon>
    </lineage>
</organism>
<evidence type="ECO:0000259" key="4">
    <source>
        <dbReference type="Pfam" id="PF25990"/>
    </source>
</evidence>
<feature type="coiled-coil region" evidence="1">
    <location>
        <begin position="94"/>
        <end position="153"/>
    </location>
</feature>
<proteinExistence type="predicted"/>
<dbReference type="Gene3D" id="2.40.30.170">
    <property type="match status" value="1"/>
</dbReference>
<dbReference type="GO" id="GO:0015562">
    <property type="term" value="F:efflux transmembrane transporter activity"/>
    <property type="evidence" value="ECO:0007669"/>
    <property type="project" value="TreeGrafter"/>
</dbReference>
<sequence>MKKKSIVVVVAIILVWVAIIGFFVIKSKQKEKSEEQNIKKYTIPDEKRTFLNGVVEPTKSKVFYKDATKGENYTINKENGEFVSKGALLITYKNEETSNQITVLEDQIKELEKEKNNLNKASNQSIESQLIEKEPVENQIKNTKKELSKLKKQQYSYEYAPFAGIVCISNKEQSGENQSLLKLRSKDLYVKSQVSERELKNISKDQPVEVLILANDKKINGNIDQIVTEPEDQISAVGESTPSMIANYPVTIKLESQEDVVNGYHVQAKVKSDKKELEIPTTAIQSEGDKKYVYLVKHNKLEKRFIQTKGDKGKFTIVSSGLKEKDEIVENANKDMKEGQEVE</sequence>
<dbReference type="PANTHER" id="PTHR30469">
    <property type="entry name" value="MULTIDRUG RESISTANCE PROTEIN MDTA"/>
    <property type="match status" value="1"/>
</dbReference>
<dbReference type="RefSeq" id="WP_057537338.1">
    <property type="nucleotide sequence ID" value="NZ_BDJI01000002.1"/>
</dbReference>
<evidence type="ECO:0000259" key="3">
    <source>
        <dbReference type="Pfam" id="PF25989"/>
    </source>
</evidence>
<evidence type="ECO:0000313" key="5">
    <source>
        <dbReference type="EMBL" id="CEO35960.1"/>
    </source>
</evidence>
<feature type="domain" description="YknX-like C-terminal permuted SH3-like" evidence="3">
    <location>
        <begin position="277"/>
        <end position="343"/>
    </location>
</feature>
<evidence type="ECO:0000256" key="2">
    <source>
        <dbReference type="SAM" id="Phobius"/>
    </source>
</evidence>
<gene>
    <name evidence="5" type="ORF">UMC4404_29181</name>
</gene>
<feature type="domain" description="YknX-like beta-barrel" evidence="4">
    <location>
        <begin position="189"/>
        <end position="269"/>
    </location>
</feature>
<evidence type="ECO:0000313" key="6">
    <source>
        <dbReference type="Proteomes" id="UP000049685"/>
    </source>
</evidence>
<keyword evidence="2" id="KW-1133">Transmembrane helix</keyword>
<dbReference type="PANTHER" id="PTHR30469:SF15">
    <property type="entry name" value="HLYD FAMILY OF SECRETION PROTEINS"/>
    <property type="match status" value="1"/>
</dbReference>
<keyword evidence="2" id="KW-0812">Transmembrane</keyword>
<dbReference type="Gene3D" id="2.40.420.20">
    <property type="match status" value="1"/>
</dbReference>
<dbReference type="Pfam" id="PF25990">
    <property type="entry name" value="Beta-barrel_YknX"/>
    <property type="match status" value="1"/>
</dbReference>
<protein>
    <submittedName>
        <fullName evidence="5">ABC transporter permease</fullName>
    </submittedName>
</protein>
<keyword evidence="2" id="KW-0472">Membrane</keyword>
<evidence type="ECO:0000256" key="1">
    <source>
        <dbReference type="SAM" id="Coils"/>
    </source>
</evidence>
<name>A0A9P1PCV7_PARSO</name>
<dbReference type="Pfam" id="PF25989">
    <property type="entry name" value="YknX_C"/>
    <property type="match status" value="1"/>
</dbReference>
<keyword evidence="1" id="KW-0175">Coiled coil</keyword>
<feature type="transmembrane region" description="Helical" evidence="2">
    <location>
        <begin position="6"/>
        <end position="25"/>
    </location>
</feature>
<dbReference type="GO" id="GO:1990281">
    <property type="term" value="C:efflux pump complex"/>
    <property type="evidence" value="ECO:0007669"/>
    <property type="project" value="TreeGrafter"/>
</dbReference>
<dbReference type="EMBL" id="CDNY01000028">
    <property type="protein sequence ID" value="CEO35960.1"/>
    <property type="molecule type" value="Genomic_DNA"/>
</dbReference>
<dbReference type="Proteomes" id="UP000049685">
    <property type="component" value="Unassembled WGS sequence"/>
</dbReference>
<dbReference type="InterPro" id="IPR058637">
    <property type="entry name" value="YknX-like_C"/>
</dbReference>
<reference evidence="6" key="1">
    <citation type="submission" date="2015-01" db="EMBL/GenBank/DDBJ databases">
        <authorList>
            <person name="Aslett A.Martin."/>
            <person name="De Silva Nishadi"/>
        </authorList>
    </citation>
    <scope>NUCLEOTIDE SEQUENCE [LARGE SCALE GENOMIC DNA]</scope>
    <source>
        <strain evidence="6">UMC4404</strain>
    </source>
</reference>
<comment type="caution">
    <text evidence="5">The sequence shown here is derived from an EMBL/GenBank/DDBJ whole genome shotgun (WGS) entry which is preliminary data.</text>
</comment>
<dbReference type="AlphaFoldDB" id="A0A9P1PCV7"/>